<dbReference type="WBParaSite" id="HNAJ_0000269401-mRNA-1">
    <property type="protein sequence ID" value="HNAJ_0000269401-mRNA-1"/>
    <property type="gene ID" value="HNAJ_0000269401"/>
</dbReference>
<evidence type="ECO:0000313" key="2">
    <source>
        <dbReference type="Proteomes" id="UP000278807"/>
    </source>
</evidence>
<evidence type="ECO:0000313" key="1">
    <source>
        <dbReference type="EMBL" id="VDN98552.1"/>
    </source>
</evidence>
<protein>
    <submittedName>
        <fullName evidence="3">Endo/exonuclease/phosphatase domain-containing protein</fullName>
    </submittedName>
</protein>
<organism evidence="3">
    <name type="scientific">Rodentolepis nana</name>
    <name type="common">Dwarf tapeworm</name>
    <name type="synonym">Hymenolepis nana</name>
    <dbReference type="NCBI Taxonomy" id="102285"/>
    <lineage>
        <taxon>Eukaryota</taxon>
        <taxon>Metazoa</taxon>
        <taxon>Spiralia</taxon>
        <taxon>Lophotrochozoa</taxon>
        <taxon>Platyhelminthes</taxon>
        <taxon>Cestoda</taxon>
        <taxon>Eucestoda</taxon>
        <taxon>Cyclophyllidea</taxon>
        <taxon>Hymenolepididae</taxon>
        <taxon>Rodentolepis</taxon>
    </lineage>
</organism>
<accession>A0A0R3T6K6</accession>
<name>A0A0R3T6K6_RODNA</name>
<dbReference type="AlphaFoldDB" id="A0A0R3T6K6"/>
<dbReference type="EMBL" id="UZAE01001381">
    <property type="protein sequence ID" value="VDN98552.1"/>
    <property type="molecule type" value="Genomic_DNA"/>
</dbReference>
<keyword evidence="2" id="KW-1185">Reference proteome</keyword>
<gene>
    <name evidence="1" type="ORF">HNAJ_LOCUS2693</name>
</gene>
<reference evidence="3" key="1">
    <citation type="submission" date="2017-02" db="UniProtKB">
        <authorList>
            <consortium name="WormBaseParasite"/>
        </authorList>
    </citation>
    <scope>IDENTIFICATION</scope>
</reference>
<proteinExistence type="predicted"/>
<evidence type="ECO:0000313" key="3">
    <source>
        <dbReference type="WBParaSite" id="HNAJ_0000269401-mRNA-1"/>
    </source>
</evidence>
<dbReference type="Proteomes" id="UP000278807">
    <property type="component" value="Unassembled WGS sequence"/>
</dbReference>
<reference evidence="1 2" key="2">
    <citation type="submission" date="2018-11" db="EMBL/GenBank/DDBJ databases">
        <authorList>
            <consortium name="Pathogen Informatics"/>
        </authorList>
    </citation>
    <scope>NUCLEOTIDE SEQUENCE [LARGE SCALE GENOMIC DNA]</scope>
</reference>
<sequence length="177" mass="20489">MANYNVGKSSSGMLEGCHRTKMIQVQKLLQTEDMDFFTITEANLSVDLLKYYRFPGYTLYLLPKYRQVASGILTGVKEVLKSYYDLIKSVCSTYAKKSIPCGKTNHYQVFWSEHLEELKRKWDALRNTVDQTERTKKDQVCRRQSAVPSQAILPAKRTSFNKFISNINCQSDSQRTF</sequence>